<dbReference type="Pfam" id="PF10253">
    <property type="entry name" value="PRCC"/>
    <property type="match status" value="1"/>
</dbReference>
<reference evidence="3" key="1">
    <citation type="submission" date="2022-11" db="UniProtKB">
        <authorList>
            <consortium name="WormBaseParasite"/>
        </authorList>
    </citation>
    <scope>IDENTIFICATION</scope>
</reference>
<evidence type="ECO:0000313" key="2">
    <source>
        <dbReference type="Proteomes" id="UP000887574"/>
    </source>
</evidence>
<accession>A0A915E586</accession>
<keyword evidence="2" id="KW-1185">Reference proteome</keyword>
<organism evidence="2 3">
    <name type="scientific">Ditylenchus dipsaci</name>
    <dbReference type="NCBI Taxonomy" id="166011"/>
    <lineage>
        <taxon>Eukaryota</taxon>
        <taxon>Metazoa</taxon>
        <taxon>Ecdysozoa</taxon>
        <taxon>Nematoda</taxon>
        <taxon>Chromadorea</taxon>
        <taxon>Rhabditida</taxon>
        <taxon>Tylenchina</taxon>
        <taxon>Tylenchomorpha</taxon>
        <taxon>Sphaerularioidea</taxon>
        <taxon>Anguinidae</taxon>
        <taxon>Anguininae</taxon>
        <taxon>Ditylenchus</taxon>
    </lineage>
</organism>
<name>A0A915E586_9BILA</name>
<evidence type="ECO:0000313" key="3">
    <source>
        <dbReference type="WBParaSite" id="jg26326"/>
    </source>
</evidence>
<feature type="compositionally biased region" description="Basic and acidic residues" evidence="1">
    <location>
        <begin position="190"/>
        <end position="207"/>
    </location>
</feature>
<dbReference type="Proteomes" id="UP000887574">
    <property type="component" value="Unplaced"/>
</dbReference>
<feature type="compositionally biased region" description="Polar residues" evidence="1">
    <location>
        <begin position="208"/>
        <end position="218"/>
    </location>
</feature>
<dbReference type="WBParaSite" id="jg26326">
    <property type="protein sequence ID" value="jg26326"/>
    <property type="gene ID" value="jg26326"/>
</dbReference>
<feature type="region of interest" description="Disordered" evidence="1">
    <location>
        <begin position="69"/>
        <end position="95"/>
    </location>
</feature>
<feature type="region of interest" description="Disordered" evidence="1">
    <location>
        <begin position="190"/>
        <end position="236"/>
    </location>
</feature>
<protein>
    <submittedName>
        <fullName evidence="3">Uncharacterized protein</fullName>
    </submittedName>
</protein>
<evidence type="ECO:0000256" key="1">
    <source>
        <dbReference type="SAM" id="MobiDB-lite"/>
    </source>
</evidence>
<dbReference type="InterPro" id="IPR018800">
    <property type="entry name" value="PRCC"/>
</dbReference>
<dbReference type="AlphaFoldDB" id="A0A915E586"/>
<feature type="compositionally biased region" description="Low complexity" evidence="1">
    <location>
        <begin position="69"/>
        <end position="83"/>
    </location>
</feature>
<sequence>MRSTWKRLSQNVVCSLYFPSRNNKGRSSQSLLVSCFLQPSKEMCQQPQPKRQHQLNTCHSEAKSKSSKLSLVDYGSSGSSSSGKFGPQKPADGDYGYPAMDAIHSDSPTTSGTITDNIASEMIYKKEQGSWPHVQENLLKNLNNKVMAQVSIGPLPKVKKDPKDRLSKRKHQITHLAGLAVAREEQLQEQWAENRQKKKANDYRQFESSRSTQSTGSMPPNRHWYARKSFNPVDSH</sequence>
<proteinExistence type="predicted"/>